<dbReference type="Pfam" id="PF00176">
    <property type="entry name" value="SNF2-rel_dom"/>
    <property type="match status" value="1"/>
</dbReference>
<evidence type="ECO:0000313" key="12">
    <source>
        <dbReference type="Proteomes" id="UP000481858"/>
    </source>
</evidence>
<dbReference type="InterPro" id="IPR047233">
    <property type="entry name" value="UAH_cupin"/>
</dbReference>
<dbReference type="SMART" id="SM00487">
    <property type="entry name" value="DEXDc"/>
    <property type="match status" value="1"/>
</dbReference>
<dbReference type="Gene3D" id="3.40.50.10810">
    <property type="entry name" value="Tandem AAA-ATPase domain"/>
    <property type="match status" value="1"/>
</dbReference>
<evidence type="ECO:0000256" key="2">
    <source>
        <dbReference type="ARBA" id="ARBA00022603"/>
    </source>
</evidence>
<comment type="subunit">
    <text evidence="1">Homodimer.</text>
</comment>
<organism evidence="11 12">
    <name type="scientific">Xylaria multiplex</name>
    <dbReference type="NCBI Taxonomy" id="323545"/>
    <lineage>
        <taxon>Eukaryota</taxon>
        <taxon>Fungi</taxon>
        <taxon>Dikarya</taxon>
        <taxon>Ascomycota</taxon>
        <taxon>Pezizomycotina</taxon>
        <taxon>Sordariomycetes</taxon>
        <taxon>Xylariomycetidae</taxon>
        <taxon>Xylariales</taxon>
        <taxon>Xylariaceae</taxon>
        <taxon>Xylaria</taxon>
    </lineage>
</organism>
<dbReference type="SUPFAM" id="SSF51182">
    <property type="entry name" value="RmlC-like cupins"/>
    <property type="match status" value="1"/>
</dbReference>
<dbReference type="InterPro" id="IPR007247">
    <property type="entry name" value="Ureidogly_lyase"/>
</dbReference>
<feature type="region of interest" description="Disordered" evidence="9">
    <location>
        <begin position="340"/>
        <end position="361"/>
    </location>
</feature>
<evidence type="ECO:0000256" key="8">
    <source>
        <dbReference type="ARBA" id="ARBA00047684"/>
    </source>
</evidence>
<evidence type="ECO:0000256" key="3">
    <source>
        <dbReference type="ARBA" id="ARBA00022631"/>
    </source>
</evidence>
<feature type="region of interest" description="Disordered" evidence="9">
    <location>
        <begin position="1877"/>
        <end position="1927"/>
    </location>
</feature>
<dbReference type="InterPro" id="IPR027417">
    <property type="entry name" value="P-loop_NTPase"/>
</dbReference>
<dbReference type="InterPro" id="IPR029063">
    <property type="entry name" value="SAM-dependent_MTases_sf"/>
</dbReference>
<keyword evidence="7" id="KW-0456">Lyase</keyword>
<evidence type="ECO:0000259" key="10">
    <source>
        <dbReference type="SMART" id="SM00487"/>
    </source>
</evidence>
<feature type="region of interest" description="Disordered" evidence="9">
    <location>
        <begin position="1"/>
        <end position="49"/>
    </location>
</feature>
<dbReference type="GO" id="GO:0005524">
    <property type="term" value="F:ATP binding"/>
    <property type="evidence" value="ECO:0007669"/>
    <property type="project" value="InterPro"/>
</dbReference>
<keyword evidence="3" id="KW-0659">Purine metabolism</keyword>
<dbReference type="PANTHER" id="PTHR21221">
    <property type="entry name" value="UREIDOGLYCOLATE HYDROLASE"/>
    <property type="match status" value="1"/>
</dbReference>
<dbReference type="InterPro" id="IPR011051">
    <property type="entry name" value="RmlC_Cupin_sf"/>
</dbReference>
<sequence>MAPRGGTRMQLPVAEDTETTAESSHVSQGPDGAVTPGQSSQQSLRLDLPPITNSTQAFRDMLSNHKLKIMEIADNGGYYLRVATMCSGTEAPILALRIANEVCQLFTGKQTFMEFDHLFSVENEGFKQAYISRNAKDSICYRDVVDFADRTATSAPTVLGDHRNIPRSIDLLVAGTSCVDFSTLSSRKKNNVQLMNFFDDVREWLHSITPEQIQATGKLLGESSTTFLSTVCYINNHRPKMVILENVLNAPWDSMCDMFLHAVNYAATYDSLDTKDYYIPQTRKRGYVAAVDRQVFGSCAEQITNEWKTRLQSLKRGASAPVQDWLLSSNDPLTIRARQDESEKAVTNSLNPGRDSQWERSKLRHARTRRMFKLGNSRPLTAWGLGGIETPYDRIDRLVIKGQNDRALDCVDIYYLRCRHASPEVVASNATAKIESRRERQSKYDIKFKSQIFDLSQNIDRGQISRNFGIAGCLTPRGMNLITDQGRLLSGFEALNLQGLPLRDLDLTMESQDELRDLAGNAMSTTVVGAAIFSLLLAVHEHDNNVESPPLGRVSIKRQAVLPYQPSYQPLSIQSTSKQVWISTQGPLCNIQPVIDLSKRCRRYCYCNGGAKYSTDELVCCNVCDITRCTNCAGNPKHQFGPPMSIKNPIMNDVAPQELMERFPTALTNIVSDAIDQIPFCPDFREPELQSTLLGSLRSATFYYTRVIISETVTICYSAKDSKSSFHLQAVVSDKGVTWYLFLDPWSCCGQLLSKKLGIPAAQMSRPFGRVCIYPGMDGFIPKQNAWEFWVFNKISFNIELETPRDGFIEIKDIPLATLPVAVRANIESIAGIYEHHPECDAAEDSLHVAVRGPKRYLFKDPTRIGPPQDDCYVISDECRFLENHEFRDFCVRFLPTWDPWLVGPRATVSIEGYWETTAANPTPSQATVKHSLVSYTRQAGSWTVPNSSDSQHNEHHGIRTLASVCIESNMLDDTFFTLSKYERVGHDQWAIVLRSDYSALFDLLAPVNVNLKGIESTIHSTITESGESHCPKLPEVHWMEKTIDGTKISDRSAREPYRLSNEMHTYEEELRKSSEPLQVAVNIKKSENREGWREVKANYEVNVDLLMHRAVNHLPRPKYHSGVLPIRTFVDIKRGSLNIPNLKFESFKNSLRCLQGEGLQESTEYSKLFINGQTLTKQQQISLNWMLKRELEPPSFTEREMEECRSDPLNLRVLAVAERDVSRRGGILADDVGYGKTVVTLALIAAQQEYDQSRLQEERHDIERDTSALAASLVFAPKHLVDQWSEEATKFLGWKKPDVLVIKTSRSLEKLLVRAEAGDDVSPPRTKRPKLSRESTTLRDELRAAKLIIVSTAVFDDAYYQWLGKYAGSLAPPRAIPRTDGKKDTSHPNVFGAFQDWYEDAVAHAQKHLSGFDPAIFNVNRLEMINRRQQSLQDSWKGVVADYYDASTRLGCETIRKAETEKLENNEREGPIMDRDYNDTARANFLTKDDFVTNKFLYVLEAFSFARVIYDEFSYENFCVAQFVKNTRAHAKWVLSATPPTSNVKAVCDIGQLLNVHVARPVKLRPGLPLITEGPVVLRQNSTEKQLSYGKLYTDKSVYDRVEQAHRFLRHFSSANPFDKEGLKKIIVYENAICSYMTRLELIRYLNLQRDLRISNLEVSDLLQQHNTKYKTINEFPAEGKIRSGVALALVASVNYADDNEASIDGLLESRLRGLIAAQDELKRISNVAIWLILRRYQENSVKKNESATSIVQDLACYFESILVGNVEDFGGAEALEAITNSVFDENGYVHCSQWLNQINPDERASDSFYKSLFTLLHEQMPEPEWATYFQLPGAYIEALKHPELLALIQELGELDSSLTPPQARQRLKEILSDKKLLADSQPRRSENTHKQVPKVKVRTQTDDKANAPKEVTKNGNDKRPKYPQFGSLKQIRGGNYTETESEITDIMLKWMEAKENVIARMQQVTTISNISCAGHMRKCSVCGQSCDDLHFLPDCGHLICSSHLSVRFCGQIKSDKYLNGNGCSALIHKRSIPVKQIDCCEIPDPPPAKALGGKEPPDVSSKSRKIIHTIGKILRSGDDRILVFYQFDEQQKEICQLLRHERIAFDADRDTSAVASEAERDSDKKKDANHVMFVSTPVFGKQEEFEKYVRQAKGRVVRHGQLKDVQIYYFVTVNTFEVDLLQLRKRANIRLRNQVANDDQIADFVFEEGQNTGEGRDVELDGDAKMLTMLVRTIPLTVPLAIPAVPLTRDAFAPFGDVITNPRPESRPSNTAPEAIARGELPCGAISANQGTAIQYKGIASMRDLYGSAPSQKAGSARMTMFVCGARTLAPADGGEANSIQVKVLERHPFTSQTFIPLTADGAKRYLVIVAPTLDPAVEDEDFPAPDEAGLPGRGLPDVRRLRAFIASGEQAVTYGAGTWHAPMVALGPQDSTIDFVVVQFANDVPVEDCQEVALEDGVQGAEERPVRIWVQVPEKDRKEFARL</sequence>
<evidence type="ECO:0000256" key="6">
    <source>
        <dbReference type="ARBA" id="ARBA00022840"/>
    </source>
</evidence>
<feature type="domain" description="Helicase ATP-binding" evidence="10">
    <location>
        <begin position="1172"/>
        <end position="1575"/>
    </location>
</feature>
<reference evidence="11 12" key="1">
    <citation type="submission" date="2019-12" db="EMBL/GenBank/DDBJ databases">
        <title>Draft genome sequence of the ascomycete Xylaria multiplex DSM 110363.</title>
        <authorList>
            <person name="Buettner E."/>
            <person name="Kellner H."/>
        </authorList>
    </citation>
    <scope>NUCLEOTIDE SEQUENCE [LARGE SCALE GENOMIC DNA]</scope>
    <source>
        <strain evidence="11 12">DSM 110363</strain>
    </source>
</reference>
<keyword evidence="4" id="KW-0808">Transferase</keyword>
<dbReference type="Gene3D" id="3.40.50.300">
    <property type="entry name" value="P-loop containing nucleotide triphosphate hydrolases"/>
    <property type="match status" value="1"/>
</dbReference>
<dbReference type="SUPFAM" id="SSF53335">
    <property type="entry name" value="S-adenosyl-L-methionine-dependent methyltransferases"/>
    <property type="match status" value="1"/>
</dbReference>
<dbReference type="PANTHER" id="PTHR21221:SF1">
    <property type="entry name" value="UREIDOGLYCOLATE LYASE"/>
    <property type="match status" value="1"/>
</dbReference>
<dbReference type="OrthoDB" id="423221at2759"/>
<keyword evidence="5" id="KW-0547">Nucleotide-binding</keyword>
<dbReference type="Gene3D" id="2.60.120.480">
    <property type="entry name" value="Ureidoglycolate hydrolase"/>
    <property type="match status" value="1"/>
</dbReference>
<keyword evidence="12" id="KW-1185">Reference proteome</keyword>
<dbReference type="SUPFAM" id="SSF52540">
    <property type="entry name" value="P-loop containing nucleoside triphosphate hydrolases"/>
    <property type="match status" value="2"/>
</dbReference>
<dbReference type="GO" id="GO:0032259">
    <property type="term" value="P:methylation"/>
    <property type="evidence" value="ECO:0007669"/>
    <property type="project" value="UniProtKB-KW"/>
</dbReference>
<evidence type="ECO:0000256" key="5">
    <source>
        <dbReference type="ARBA" id="ARBA00022741"/>
    </source>
</evidence>
<keyword evidence="6" id="KW-0067">ATP-binding</keyword>
<dbReference type="InterPro" id="IPR001525">
    <property type="entry name" value="C5_MeTfrase"/>
</dbReference>
<keyword evidence="2" id="KW-0489">Methyltransferase</keyword>
<dbReference type="Pfam" id="PF04115">
    <property type="entry name" value="Ureidogly_lyase"/>
    <property type="match status" value="1"/>
</dbReference>
<feature type="compositionally biased region" description="Basic and acidic residues" evidence="9">
    <location>
        <begin position="1901"/>
        <end position="1922"/>
    </location>
</feature>
<evidence type="ECO:0000256" key="7">
    <source>
        <dbReference type="ARBA" id="ARBA00023239"/>
    </source>
</evidence>
<dbReference type="GO" id="GO:0006144">
    <property type="term" value="P:purine nucleobase metabolic process"/>
    <property type="evidence" value="ECO:0007669"/>
    <property type="project" value="UniProtKB-KW"/>
</dbReference>
<proteinExistence type="predicted"/>
<dbReference type="GO" id="GO:0008168">
    <property type="term" value="F:methyltransferase activity"/>
    <property type="evidence" value="ECO:0007669"/>
    <property type="project" value="UniProtKB-KW"/>
</dbReference>
<dbReference type="InParanoid" id="A0A7C8J031"/>
<feature type="compositionally biased region" description="Basic and acidic residues" evidence="9">
    <location>
        <begin position="1877"/>
        <end position="1891"/>
    </location>
</feature>
<evidence type="ECO:0000256" key="4">
    <source>
        <dbReference type="ARBA" id="ARBA00022679"/>
    </source>
</evidence>
<dbReference type="GO" id="GO:0000256">
    <property type="term" value="P:allantoin catabolic process"/>
    <property type="evidence" value="ECO:0007669"/>
    <property type="project" value="InterPro"/>
</dbReference>
<comment type="caution">
    <text evidence="11">The sequence shown here is derived from an EMBL/GenBank/DDBJ whole genome shotgun (WGS) entry which is preliminary data.</text>
</comment>
<protein>
    <recommendedName>
        <fullName evidence="10">Helicase ATP-binding domain-containing protein</fullName>
    </recommendedName>
</protein>
<evidence type="ECO:0000256" key="9">
    <source>
        <dbReference type="SAM" id="MobiDB-lite"/>
    </source>
</evidence>
<evidence type="ECO:0000313" key="11">
    <source>
        <dbReference type="EMBL" id="KAF2973485.1"/>
    </source>
</evidence>
<dbReference type="InterPro" id="IPR014001">
    <property type="entry name" value="Helicase_ATP-bd"/>
</dbReference>
<dbReference type="GO" id="GO:0050385">
    <property type="term" value="F:ureidoglycolate lyase activity"/>
    <property type="evidence" value="ECO:0007669"/>
    <property type="project" value="UniProtKB-EC"/>
</dbReference>
<dbReference type="CDD" id="cd20298">
    <property type="entry name" value="cupin_UAH"/>
    <property type="match status" value="1"/>
</dbReference>
<dbReference type="InterPro" id="IPR024060">
    <property type="entry name" value="Ureidoglycolate_lyase_dom_sf"/>
</dbReference>
<comment type="catalytic activity">
    <reaction evidence="8">
        <text>(S)-ureidoglycolate = urea + glyoxylate</text>
        <dbReference type="Rhea" id="RHEA:11304"/>
        <dbReference type="ChEBI" id="CHEBI:16199"/>
        <dbReference type="ChEBI" id="CHEBI:36655"/>
        <dbReference type="ChEBI" id="CHEBI:57296"/>
        <dbReference type="EC" id="4.3.2.3"/>
    </reaction>
</comment>
<name>A0A7C8J031_9PEZI</name>
<dbReference type="Gene3D" id="3.40.50.150">
    <property type="entry name" value="Vaccinia Virus protein VP39"/>
    <property type="match status" value="1"/>
</dbReference>
<dbReference type="Pfam" id="PF00145">
    <property type="entry name" value="DNA_methylase"/>
    <property type="match status" value="1"/>
</dbReference>
<dbReference type="InterPro" id="IPR000330">
    <property type="entry name" value="SNF2_N"/>
</dbReference>
<evidence type="ECO:0000256" key="1">
    <source>
        <dbReference type="ARBA" id="ARBA00011738"/>
    </source>
</evidence>
<dbReference type="GO" id="GO:0004848">
    <property type="term" value="F:ureidoglycolate hydrolase activity"/>
    <property type="evidence" value="ECO:0007669"/>
    <property type="project" value="InterPro"/>
</dbReference>
<dbReference type="Proteomes" id="UP000481858">
    <property type="component" value="Unassembled WGS sequence"/>
</dbReference>
<dbReference type="InterPro" id="IPR038718">
    <property type="entry name" value="SNF2-like_sf"/>
</dbReference>
<gene>
    <name evidence="11" type="ORF">GQX73_g209</name>
</gene>
<dbReference type="EMBL" id="WUBL01000001">
    <property type="protein sequence ID" value="KAF2973485.1"/>
    <property type="molecule type" value="Genomic_DNA"/>
</dbReference>
<accession>A0A7C8J031</accession>